<feature type="chain" id="PRO_5042500123" description="Secreted protein" evidence="1">
    <location>
        <begin position="24"/>
        <end position="82"/>
    </location>
</feature>
<evidence type="ECO:0008006" key="4">
    <source>
        <dbReference type="Google" id="ProtNLM"/>
    </source>
</evidence>
<keyword evidence="3" id="KW-1185">Reference proteome</keyword>
<dbReference type="AlphaFoldDB" id="A0AAI9UAE6"/>
<comment type="caution">
    <text evidence="2">The sequence shown here is derived from an EMBL/GenBank/DDBJ whole genome shotgun (WGS) entry which is preliminary data.</text>
</comment>
<organism evidence="2 3">
    <name type="scientific">Colletotrichum melonis</name>
    <dbReference type="NCBI Taxonomy" id="1209925"/>
    <lineage>
        <taxon>Eukaryota</taxon>
        <taxon>Fungi</taxon>
        <taxon>Dikarya</taxon>
        <taxon>Ascomycota</taxon>
        <taxon>Pezizomycotina</taxon>
        <taxon>Sordariomycetes</taxon>
        <taxon>Hypocreomycetidae</taxon>
        <taxon>Glomerellales</taxon>
        <taxon>Glomerellaceae</taxon>
        <taxon>Colletotrichum</taxon>
        <taxon>Colletotrichum acutatum species complex</taxon>
    </lineage>
</organism>
<reference evidence="2 3" key="1">
    <citation type="submission" date="2016-10" db="EMBL/GenBank/DDBJ databases">
        <title>The genome sequence of Colletotrichum fioriniae PJ7.</title>
        <authorList>
            <person name="Baroncelli R."/>
        </authorList>
    </citation>
    <scope>NUCLEOTIDE SEQUENCE [LARGE SCALE GENOMIC DNA]</scope>
    <source>
        <strain evidence="2">Col 31</strain>
    </source>
</reference>
<name>A0AAI9UAE6_9PEZI</name>
<accession>A0AAI9UAE6</accession>
<proteinExistence type="predicted"/>
<evidence type="ECO:0000313" key="2">
    <source>
        <dbReference type="EMBL" id="KAK1454722.1"/>
    </source>
</evidence>
<evidence type="ECO:0000313" key="3">
    <source>
        <dbReference type="Proteomes" id="UP001239795"/>
    </source>
</evidence>
<evidence type="ECO:0000256" key="1">
    <source>
        <dbReference type="SAM" id="SignalP"/>
    </source>
</evidence>
<sequence>MMRFASLLMNPILFASLFSLGFALGAAVCSWGLKAAAPARPSRRGVALTQRSHYAMKSHGACKQMSSICRCEPLLAFKPPSS</sequence>
<gene>
    <name evidence="2" type="ORF">CMEL01_03482</name>
</gene>
<feature type="signal peptide" evidence="1">
    <location>
        <begin position="1"/>
        <end position="23"/>
    </location>
</feature>
<dbReference type="Proteomes" id="UP001239795">
    <property type="component" value="Unassembled WGS sequence"/>
</dbReference>
<protein>
    <recommendedName>
        <fullName evidence="4">Secreted protein</fullName>
    </recommendedName>
</protein>
<keyword evidence="1" id="KW-0732">Signal</keyword>
<dbReference type="EMBL" id="MLGG01000024">
    <property type="protein sequence ID" value="KAK1454722.1"/>
    <property type="molecule type" value="Genomic_DNA"/>
</dbReference>